<dbReference type="InterPro" id="IPR052159">
    <property type="entry name" value="Competence_DNA_uptake"/>
</dbReference>
<keyword evidence="4" id="KW-1185">Reference proteome</keyword>
<evidence type="ECO:0000256" key="1">
    <source>
        <dbReference type="SAM" id="MobiDB-lite"/>
    </source>
</evidence>
<evidence type="ECO:0000259" key="2">
    <source>
        <dbReference type="SMART" id="SM00849"/>
    </source>
</evidence>
<dbReference type="InterPro" id="IPR001279">
    <property type="entry name" value="Metallo-B-lactamas"/>
</dbReference>
<dbReference type="PROSITE" id="PS51257">
    <property type="entry name" value="PROKAR_LIPOPROTEIN"/>
    <property type="match status" value="1"/>
</dbReference>
<dbReference type="InterPro" id="IPR036866">
    <property type="entry name" value="RibonucZ/Hydroxyglut_hydro"/>
</dbReference>
<sequence length="357" mass="38212">MRRLLLVLALAGILLLAGCAGTPGDWTPEPEVTPTPTPEPTPTETPTPSDEPGELPDGEFQIHHIDVGQADATLIITPDEETILIDTGDWRQDGQGVLEYLKAHEIDRIDHLVATHGHADHIGGHAAIIEHYETERDGIGAAYDNGVAHTSQTYENYLDAVEEHDVELLFVEDGDEIPIADGTVDAQVLNPPAGDSGSDLHENSIVLSITFGEVGYLTTGDAETKVESRLVEERADALAADVYHAGHHGSSTSSSESFLDTAEPSIAVISSAYDSQYGHPHDEVLERFADRGIETYWTGVHGDIVITTDGEEIAVETSEEFSTDPADLLAEKPNDDDGKLAPPPLGVSGPILEVRTA</sequence>
<dbReference type="Gene3D" id="3.60.15.10">
    <property type="entry name" value="Ribonuclease Z/Hydroxyacylglutathione hydrolase-like"/>
    <property type="match status" value="1"/>
</dbReference>
<dbReference type="RefSeq" id="WP_119819315.1">
    <property type="nucleotide sequence ID" value="NZ_CP025066.1"/>
</dbReference>
<dbReference type="InterPro" id="IPR035681">
    <property type="entry name" value="ComA-like_MBL"/>
</dbReference>
<dbReference type="CDD" id="cd07731">
    <property type="entry name" value="ComA-like_MBL-fold"/>
    <property type="match status" value="1"/>
</dbReference>
<name>A0A343TLF9_9EURY</name>
<proteinExistence type="predicted"/>
<feature type="domain" description="Metallo-beta-lactamase" evidence="2">
    <location>
        <begin position="69"/>
        <end position="273"/>
    </location>
</feature>
<dbReference type="OrthoDB" id="3327at2157"/>
<dbReference type="PANTHER" id="PTHR30619:SF1">
    <property type="entry name" value="RECOMBINATION PROTEIN 2"/>
    <property type="match status" value="1"/>
</dbReference>
<dbReference type="Pfam" id="PF00753">
    <property type="entry name" value="Lactamase_B"/>
    <property type="match status" value="1"/>
</dbReference>
<dbReference type="KEGG" id="hdf:AArcSl_2308"/>
<gene>
    <name evidence="3" type="primary">comEC</name>
    <name evidence="3" type="ORF">AArcSl_2308</name>
</gene>
<feature type="region of interest" description="Disordered" evidence="1">
    <location>
        <begin position="22"/>
        <end position="58"/>
    </location>
</feature>
<accession>A0A343TLF9</accession>
<dbReference type="PANTHER" id="PTHR30619">
    <property type="entry name" value="DNA INTERNALIZATION/COMPETENCE PROTEIN COMEC/REC2"/>
    <property type="match status" value="1"/>
</dbReference>
<evidence type="ECO:0000313" key="4">
    <source>
        <dbReference type="Proteomes" id="UP000263012"/>
    </source>
</evidence>
<reference evidence="4" key="1">
    <citation type="submission" date="2017-11" db="EMBL/GenBank/DDBJ databases">
        <title>Phenotypic and genomic properties of facultatively anaerobic sulfur-reducing natronoarchaea from hypersaline soda lakes.</title>
        <authorList>
            <person name="Sorokin D.Y."/>
            <person name="Kublanov I.V."/>
            <person name="Roman P."/>
            <person name="Sinninghe Damste J.S."/>
            <person name="Golyshin P.N."/>
            <person name="Rojo D."/>
            <person name="Ciordia S."/>
            <person name="Mena M.D.C."/>
            <person name="Ferrer M."/>
            <person name="Messina E."/>
            <person name="Smedile F."/>
            <person name="La Spada G."/>
            <person name="La Cono V."/>
            <person name="Yakimov M.M."/>
        </authorList>
    </citation>
    <scope>NUCLEOTIDE SEQUENCE [LARGE SCALE GENOMIC DNA]</scope>
    <source>
        <strain evidence="4">AArc-Sl</strain>
    </source>
</reference>
<organism evidence="3 4">
    <name type="scientific">Halalkaliarchaeum desulfuricum</name>
    <dbReference type="NCBI Taxonomy" id="2055893"/>
    <lineage>
        <taxon>Archaea</taxon>
        <taxon>Methanobacteriati</taxon>
        <taxon>Methanobacteriota</taxon>
        <taxon>Stenosarchaea group</taxon>
        <taxon>Halobacteria</taxon>
        <taxon>Halobacteriales</taxon>
        <taxon>Haloferacaceae</taxon>
        <taxon>Halalkaliarchaeum</taxon>
    </lineage>
</organism>
<dbReference type="SUPFAM" id="SSF56281">
    <property type="entry name" value="Metallo-hydrolase/oxidoreductase"/>
    <property type="match status" value="1"/>
</dbReference>
<protein>
    <submittedName>
        <fullName evidence="3">Competence protein ComEC</fullName>
    </submittedName>
</protein>
<evidence type="ECO:0000313" key="3">
    <source>
        <dbReference type="EMBL" id="AUX09931.1"/>
    </source>
</evidence>
<dbReference type="GeneID" id="37878664"/>
<feature type="compositionally biased region" description="Basic and acidic residues" evidence="1">
    <location>
        <begin position="329"/>
        <end position="339"/>
    </location>
</feature>
<dbReference type="AlphaFoldDB" id="A0A343TLF9"/>
<dbReference type="Proteomes" id="UP000263012">
    <property type="component" value="Chromosome"/>
</dbReference>
<dbReference type="SMART" id="SM00849">
    <property type="entry name" value="Lactamase_B"/>
    <property type="match status" value="1"/>
</dbReference>
<feature type="region of interest" description="Disordered" evidence="1">
    <location>
        <begin position="316"/>
        <end position="357"/>
    </location>
</feature>
<feature type="compositionally biased region" description="Pro residues" evidence="1">
    <location>
        <begin position="31"/>
        <end position="45"/>
    </location>
</feature>
<dbReference type="EMBL" id="CP025066">
    <property type="protein sequence ID" value="AUX09931.1"/>
    <property type="molecule type" value="Genomic_DNA"/>
</dbReference>